<evidence type="ECO:0000313" key="1">
    <source>
        <dbReference type="EMBL" id="AJD93095.1"/>
    </source>
</evidence>
<geneLocation type="plasmid" evidence="2"/>
<protein>
    <submittedName>
        <fullName evidence="1">Uncharacterized protein</fullName>
    </submittedName>
</protein>
<dbReference type="HOGENOM" id="CLU_2246342_0_0_9"/>
<evidence type="ECO:0000313" key="2">
    <source>
        <dbReference type="Proteomes" id="UP000031449"/>
    </source>
</evidence>
<sequence length="104" mass="11849">MATPKQRALIERIEDALTVSYEGKTIEEASLFITTHLPEFRKIGVPTPKQRGLIREMEKMLGIAFNGKTTMEASQFISRHTKDYREQLEILSSAMYDAMCVGDH</sequence>
<dbReference type="Proteomes" id="UP000031449">
    <property type="component" value="Plasmid unnamed"/>
</dbReference>
<dbReference type="AlphaFoldDB" id="A0A0B5AS61"/>
<reference evidence="1 2" key="1">
    <citation type="submission" date="2014-08" db="EMBL/GenBank/DDBJ databases">
        <title>Complete genome of a marine bacteria Jeotgalibacillus malaysiensis.</title>
        <authorList>
            <person name="Yaakop A.S."/>
            <person name="Chan K.-G."/>
            <person name="Goh K.M."/>
        </authorList>
    </citation>
    <scope>NUCLEOTIDE SEQUENCE [LARGE SCALE GENOMIC DNA]</scope>
    <source>
        <strain evidence="1 2">D5</strain>
        <plasmid evidence="2">Plasmid</plasmid>
    </source>
</reference>
<dbReference type="KEGG" id="jeo:JMA_37770"/>
<dbReference type="EMBL" id="CP009417">
    <property type="protein sequence ID" value="AJD93095.1"/>
    <property type="molecule type" value="Genomic_DNA"/>
</dbReference>
<keyword evidence="2" id="KW-1185">Reference proteome</keyword>
<accession>A0A0B5AS61</accession>
<name>A0A0B5AS61_9BACL</name>
<proteinExistence type="predicted"/>
<organism evidence="1 2">
    <name type="scientific">Jeotgalibacillus malaysiensis</name>
    <dbReference type="NCBI Taxonomy" id="1508404"/>
    <lineage>
        <taxon>Bacteria</taxon>
        <taxon>Bacillati</taxon>
        <taxon>Bacillota</taxon>
        <taxon>Bacilli</taxon>
        <taxon>Bacillales</taxon>
        <taxon>Caryophanaceae</taxon>
        <taxon>Jeotgalibacillus</taxon>
    </lineage>
</organism>
<keyword evidence="1" id="KW-0614">Plasmid</keyword>
<dbReference type="BioCyc" id="JESP1508404:G14D9-13061-MONOMER"/>
<gene>
    <name evidence="1" type="ORF">JMA_37770</name>
</gene>